<name>A0A073B2K6_9PSEU</name>
<sequence length="187" mass="19762">MDEGLAGEAFVSEFDAAAVESRLGELPKDATPERAAQYLFPHNEALRAEYLRREQELRDGLAQAHSEVDGPSARALPAVVVAALPITARCVCVGGALRAVIGQISNCIKNSELGKAKGLLVDACMGCITGVLPFISKPVARKIRGEVAGGHHLVDRSARSQVVKGWAWCVVLDESVPVKLPSGGPWG</sequence>
<dbReference type="Proteomes" id="UP000031419">
    <property type="component" value="Unassembled WGS sequence"/>
</dbReference>
<dbReference type="AlphaFoldDB" id="A0A073B2K6"/>
<keyword evidence="2" id="KW-1185">Reference proteome</keyword>
<proteinExistence type="predicted"/>
<accession>A0A073B2K6</accession>
<protein>
    <submittedName>
        <fullName evidence="1">Uncharacterized protein</fullName>
    </submittedName>
</protein>
<dbReference type="RefSeq" id="WP_029722829.1">
    <property type="nucleotide sequence ID" value="NZ_JNVU01000005.1"/>
</dbReference>
<evidence type="ECO:0000313" key="2">
    <source>
        <dbReference type="Proteomes" id="UP000031419"/>
    </source>
</evidence>
<gene>
    <name evidence="1" type="ORF">GU90_01215</name>
</gene>
<reference evidence="1 2" key="1">
    <citation type="submission" date="2014-06" db="EMBL/GenBank/DDBJ databases">
        <title>Saccharopolyspora rectivirgula DSM-43113 Genome sequencing.</title>
        <authorList>
            <person name="Barrera C."/>
            <person name="Millon L."/>
            <person name="Rognon B."/>
            <person name="Zaugg C."/>
            <person name="Monod M."/>
        </authorList>
    </citation>
    <scope>NUCLEOTIDE SEQUENCE [LARGE SCALE GENOMIC DNA]</scope>
    <source>
        <strain evidence="1 2">DSM 43113</strain>
    </source>
</reference>
<dbReference type="EMBL" id="JNVU01000005">
    <property type="protein sequence ID" value="KEI45850.1"/>
    <property type="molecule type" value="Genomic_DNA"/>
</dbReference>
<comment type="caution">
    <text evidence="1">The sequence shown here is derived from an EMBL/GenBank/DDBJ whole genome shotgun (WGS) entry which is preliminary data.</text>
</comment>
<evidence type="ECO:0000313" key="1">
    <source>
        <dbReference type="EMBL" id="KEI45850.1"/>
    </source>
</evidence>
<organism evidence="1 2">
    <name type="scientific">Saccharopolyspora rectivirgula</name>
    <dbReference type="NCBI Taxonomy" id="28042"/>
    <lineage>
        <taxon>Bacteria</taxon>
        <taxon>Bacillati</taxon>
        <taxon>Actinomycetota</taxon>
        <taxon>Actinomycetes</taxon>
        <taxon>Pseudonocardiales</taxon>
        <taxon>Pseudonocardiaceae</taxon>
        <taxon>Saccharopolyspora</taxon>
    </lineage>
</organism>